<dbReference type="GO" id="GO:0003700">
    <property type="term" value="F:DNA-binding transcription factor activity"/>
    <property type="evidence" value="ECO:0007669"/>
    <property type="project" value="TreeGrafter"/>
</dbReference>
<keyword evidence="1" id="KW-0805">Transcription regulation</keyword>
<dbReference type="InterPro" id="IPR000843">
    <property type="entry name" value="HTH_LacI"/>
</dbReference>
<dbReference type="PROSITE" id="PS50932">
    <property type="entry name" value="HTH_LACI_2"/>
    <property type="match status" value="1"/>
</dbReference>
<gene>
    <name evidence="5" type="primary">degA_3</name>
    <name evidence="5" type="ORF">NCTC10571_02331</name>
</gene>
<proteinExistence type="predicted"/>
<dbReference type="SUPFAM" id="SSF47413">
    <property type="entry name" value="lambda repressor-like DNA-binding domains"/>
    <property type="match status" value="1"/>
</dbReference>
<dbReference type="AlphaFoldDB" id="A0A378NUV5"/>
<keyword evidence="2" id="KW-0238">DNA-binding</keyword>
<organism evidence="5 6">
    <name type="scientific">Megamonas hypermegale</name>
    <dbReference type="NCBI Taxonomy" id="158847"/>
    <lineage>
        <taxon>Bacteria</taxon>
        <taxon>Bacillati</taxon>
        <taxon>Bacillota</taxon>
        <taxon>Negativicutes</taxon>
        <taxon>Selenomonadales</taxon>
        <taxon>Selenomonadaceae</taxon>
        <taxon>Megamonas</taxon>
    </lineage>
</organism>
<dbReference type="InterPro" id="IPR010982">
    <property type="entry name" value="Lambda_DNA-bd_dom_sf"/>
</dbReference>
<evidence type="ECO:0000256" key="1">
    <source>
        <dbReference type="ARBA" id="ARBA00023015"/>
    </source>
</evidence>
<evidence type="ECO:0000256" key="3">
    <source>
        <dbReference type="ARBA" id="ARBA00023163"/>
    </source>
</evidence>
<evidence type="ECO:0000259" key="4">
    <source>
        <dbReference type="PROSITE" id="PS50932"/>
    </source>
</evidence>
<dbReference type="Gene3D" id="3.40.50.2300">
    <property type="match status" value="2"/>
</dbReference>
<dbReference type="SUPFAM" id="SSF53822">
    <property type="entry name" value="Periplasmic binding protein-like I"/>
    <property type="match status" value="1"/>
</dbReference>
<dbReference type="CDD" id="cd01542">
    <property type="entry name" value="PBP1_TreR-like"/>
    <property type="match status" value="1"/>
</dbReference>
<dbReference type="GO" id="GO:0000976">
    <property type="term" value="F:transcription cis-regulatory region binding"/>
    <property type="evidence" value="ECO:0007669"/>
    <property type="project" value="TreeGrafter"/>
</dbReference>
<accession>A0A378NUV5</accession>
<dbReference type="PANTHER" id="PTHR30146:SF154">
    <property type="entry name" value="TRANSCRIPTION REGULATOR, MEMBER OF GALR FAMILY"/>
    <property type="match status" value="1"/>
</dbReference>
<dbReference type="PANTHER" id="PTHR30146">
    <property type="entry name" value="LACI-RELATED TRANSCRIPTIONAL REPRESSOR"/>
    <property type="match status" value="1"/>
</dbReference>
<dbReference type="InterPro" id="IPR046335">
    <property type="entry name" value="LacI/GalR-like_sensor"/>
</dbReference>
<dbReference type="Gene3D" id="1.10.260.40">
    <property type="entry name" value="lambda repressor-like DNA-binding domains"/>
    <property type="match status" value="1"/>
</dbReference>
<evidence type="ECO:0000313" key="5">
    <source>
        <dbReference type="EMBL" id="STY72140.1"/>
    </source>
</evidence>
<dbReference type="PRINTS" id="PR00036">
    <property type="entry name" value="HTHLACI"/>
</dbReference>
<protein>
    <submittedName>
        <fullName evidence="5">Degradation activator</fullName>
    </submittedName>
</protein>
<dbReference type="RefSeq" id="WP_115152209.1">
    <property type="nucleotide sequence ID" value="NZ_UGPP01000001.1"/>
</dbReference>
<dbReference type="Pfam" id="PF13377">
    <property type="entry name" value="Peripla_BP_3"/>
    <property type="match status" value="1"/>
</dbReference>
<dbReference type="InterPro" id="IPR028082">
    <property type="entry name" value="Peripla_BP_I"/>
</dbReference>
<keyword evidence="3" id="KW-0804">Transcription</keyword>
<evidence type="ECO:0000256" key="2">
    <source>
        <dbReference type="ARBA" id="ARBA00023125"/>
    </source>
</evidence>
<dbReference type="CDD" id="cd01392">
    <property type="entry name" value="HTH_LacI"/>
    <property type="match status" value="1"/>
</dbReference>
<name>A0A378NUV5_9FIRM</name>
<feature type="domain" description="HTH lacI-type" evidence="4">
    <location>
        <begin position="5"/>
        <end position="58"/>
    </location>
</feature>
<evidence type="ECO:0000313" key="6">
    <source>
        <dbReference type="Proteomes" id="UP000255234"/>
    </source>
</evidence>
<sequence length="331" mass="36723">MTQKLTIQDIANLAGVAKSTVSRYLNNGYVSKEKAMLIDKVIRETGYKSNFFAKRLKTKQSKLIGIVMPRLDSFSAGKLLTGFNIILQQMGYQALILISELNSQKELDNISQLIQQGVDGIIVDSININDNHLKLINQANIPIIFTGQSHDKVNFIKVDDINAGKLMGEYIASLNHQQVVFLGVSPQDKAVGVDRYEGFRQGFLANNPQGKISFVQTDFSFEQAYNLGDTVVSFNPSAVVCATDNIALGLLRYFHEKKIHVPQDISLAGFGGYPVGSISYPSLTSLAFDYKHLGIKTAEKLLSMLQNQPVTSEYDHNMNLIIRESTRLAKI</sequence>
<dbReference type="SMART" id="SM00354">
    <property type="entry name" value="HTH_LACI"/>
    <property type="match status" value="1"/>
</dbReference>
<reference evidence="5 6" key="1">
    <citation type="submission" date="2018-06" db="EMBL/GenBank/DDBJ databases">
        <authorList>
            <consortium name="Pathogen Informatics"/>
            <person name="Doyle S."/>
        </authorList>
    </citation>
    <scope>NUCLEOTIDE SEQUENCE [LARGE SCALE GENOMIC DNA]</scope>
    <source>
        <strain evidence="5 6">NCTC10571</strain>
    </source>
</reference>
<dbReference type="Pfam" id="PF00356">
    <property type="entry name" value="LacI"/>
    <property type="match status" value="1"/>
</dbReference>
<dbReference type="EMBL" id="UGPP01000001">
    <property type="protein sequence ID" value="STY72140.1"/>
    <property type="molecule type" value="Genomic_DNA"/>
</dbReference>
<dbReference type="Proteomes" id="UP000255234">
    <property type="component" value="Unassembled WGS sequence"/>
</dbReference>